<dbReference type="SUPFAM" id="SSF56024">
    <property type="entry name" value="Phospholipase D/nuclease"/>
    <property type="match status" value="1"/>
</dbReference>
<dbReference type="EMBL" id="CYXR01000013">
    <property type="protein sequence ID" value="CUM98555.1"/>
    <property type="molecule type" value="Genomic_DNA"/>
</dbReference>
<dbReference type="Pfam" id="PF11907">
    <property type="entry name" value="DUF3427"/>
    <property type="match status" value="1"/>
</dbReference>
<reference evidence="3 4" key="1">
    <citation type="submission" date="2015-09" db="EMBL/GenBank/DDBJ databases">
        <authorList>
            <consortium name="Pathogen Informatics"/>
        </authorList>
    </citation>
    <scope>NUCLEOTIDE SEQUENCE [LARGE SCALE GENOMIC DNA]</scope>
    <source>
        <strain evidence="3 4">2789STDY5834962</strain>
    </source>
</reference>
<name>A0A173T988_9FIRM</name>
<dbReference type="Pfam" id="PF13091">
    <property type="entry name" value="PLDc_2"/>
    <property type="match status" value="1"/>
</dbReference>
<dbReference type="GO" id="GO:0005524">
    <property type="term" value="F:ATP binding"/>
    <property type="evidence" value="ECO:0007669"/>
    <property type="project" value="InterPro"/>
</dbReference>
<dbReference type="CDD" id="cd09204">
    <property type="entry name" value="PLDc_N_DEXD_b2"/>
    <property type="match status" value="1"/>
</dbReference>
<dbReference type="CDD" id="cd18032">
    <property type="entry name" value="DEXHc_RE_I_III_res"/>
    <property type="match status" value="1"/>
</dbReference>
<dbReference type="InterPro" id="IPR001650">
    <property type="entry name" value="Helicase_C-like"/>
</dbReference>
<sequence>MTNDKIQQLTQGLQTAFIDQAITSNLAYKPQFVSNNYKEGRKVISSIEDELLSCNEFYISVAFITQGGITPLLQTLRELEQRGIPGKILTTDYLTFSEPKALRMLANFKNIELKMFMSEGSKDGFHTKGYIFKKENIYQIIVGSSNMTLTALTTNREWNTKIVATEDGEYTHTILDEFNQLWNTDQALPYEEFIDAYSTLYTKNKIIQKQKKIARQSEVPSLEIYRLQPNSMQVGFINNLRKIYEAGEDRALLISATGTGKTYASAFATRELGFKRVLFLVHRNQIAKQAMKSYRKVFNGTVSMGMVTGKQQDYDADFVFGTIQTISKEETLKHYERDHWDLIISDEAHHSSAASYKRIMDYFIPRLWLGMTATPDKRDDNLEGRNIYEIFNHQIAYEIRLQNAMEEDLLCPFHYFGITDLEIISDCGKSSEEKMENFRYLTSDTRVLNVMKQAEFFGYSGERVKGLIFCSRIDEAKELSVKFNEKGWRTIVLSGSDSESMREDAIERLTGDDSKDALDYIISVDIFSEGVDAPEINQVIMLRPTESPIVFIQQLGRGLRKAEGKEYVVVLDFIGNYRNNFMIPIALSGDRSYNTDNIRRYITEGGRVIPGASTIHFDEISRKRIFQAIDNANFSDIKLIRENYTNLKNKLGHIPALADFDKYGEMDVLRIFDNNSLGSYYKFLVKYEKEYKIRLSADEEKVIEFVSKKLASGKRIHELELLKRSLKYHHGLLGLLQESLSENYQQSMDENCAENIINMMTNHFPTNAAQKTYANCVFLEKEEDDYAVSKTFEAMLQSPDFYHILEELVDFGISRYHANYCNRYQNTDLVLYQKYTYEDVCRLLNWERNEVPLNIGGYKFDKKTKTFPIFINYDKQDDISDTTKYEDHFVGYNRLIAISKSGRTLDSEDVQNFLHAKERGIDVQLFVRKNKDDKISKEFYYLGRVNATGQVKEFVMPNTDKTAVEIEWVLDTPVREDIYEYIVNG</sequence>
<dbReference type="InterPro" id="IPR025202">
    <property type="entry name" value="PLD-like_dom"/>
</dbReference>
<evidence type="ECO:0000259" key="2">
    <source>
        <dbReference type="PROSITE" id="PS51194"/>
    </source>
</evidence>
<dbReference type="Pfam" id="PF00271">
    <property type="entry name" value="Helicase_C"/>
    <property type="match status" value="1"/>
</dbReference>
<dbReference type="PANTHER" id="PTHR47396">
    <property type="entry name" value="TYPE I RESTRICTION ENZYME ECOKI R PROTEIN"/>
    <property type="match status" value="1"/>
</dbReference>
<accession>A0A173T988</accession>
<dbReference type="CDD" id="cd18799">
    <property type="entry name" value="SF2_C_EcoAI-like"/>
    <property type="match status" value="1"/>
</dbReference>
<dbReference type="GO" id="GO:0005829">
    <property type="term" value="C:cytosol"/>
    <property type="evidence" value="ECO:0007669"/>
    <property type="project" value="TreeGrafter"/>
</dbReference>
<dbReference type="Pfam" id="PF26350">
    <property type="entry name" value="DUF8090"/>
    <property type="match status" value="1"/>
</dbReference>
<dbReference type="InterPro" id="IPR006935">
    <property type="entry name" value="Helicase/UvrB_N"/>
</dbReference>
<dbReference type="Pfam" id="PF04851">
    <property type="entry name" value="ResIII"/>
    <property type="match status" value="1"/>
</dbReference>
<dbReference type="InterPro" id="IPR014001">
    <property type="entry name" value="Helicase_ATP-bd"/>
</dbReference>
<dbReference type="SUPFAM" id="SSF52540">
    <property type="entry name" value="P-loop containing nucleoside triphosphate hydrolases"/>
    <property type="match status" value="1"/>
</dbReference>
<dbReference type="RefSeq" id="WP_055157062.1">
    <property type="nucleotide sequence ID" value="NZ_CYXR01000013.1"/>
</dbReference>
<feature type="domain" description="Helicase ATP-binding" evidence="1">
    <location>
        <begin position="242"/>
        <end position="393"/>
    </location>
</feature>
<dbReference type="GO" id="GO:0016787">
    <property type="term" value="F:hydrolase activity"/>
    <property type="evidence" value="ECO:0007669"/>
    <property type="project" value="InterPro"/>
</dbReference>
<feature type="domain" description="Helicase C-terminal" evidence="2">
    <location>
        <begin position="452"/>
        <end position="606"/>
    </location>
</feature>
<dbReference type="PROSITE" id="PS51192">
    <property type="entry name" value="HELICASE_ATP_BIND_1"/>
    <property type="match status" value="1"/>
</dbReference>
<dbReference type="AlphaFoldDB" id="A0A173T988"/>
<dbReference type="GO" id="GO:0003677">
    <property type="term" value="F:DNA binding"/>
    <property type="evidence" value="ECO:0007669"/>
    <property type="project" value="InterPro"/>
</dbReference>
<proteinExistence type="predicted"/>
<organism evidence="3 4">
    <name type="scientific">Coprococcus comes</name>
    <dbReference type="NCBI Taxonomy" id="410072"/>
    <lineage>
        <taxon>Bacteria</taxon>
        <taxon>Bacillati</taxon>
        <taxon>Bacillota</taxon>
        <taxon>Clostridia</taxon>
        <taxon>Lachnospirales</taxon>
        <taxon>Lachnospiraceae</taxon>
        <taxon>Coprococcus</taxon>
    </lineage>
</organism>
<dbReference type="PROSITE" id="PS51194">
    <property type="entry name" value="HELICASE_CTER"/>
    <property type="match status" value="1"/>
</dbReference>
<evidence type="ECO:0000259" key="1">
    <source>
        <dbReference type="PROSITE" id="PS51192"/>
    </source>
</evidence>
<dbReference type="Gene3D" id="3.40.50.300">
    <property type="entry name" value="P-loop containing nucleotide triphosphate hydrolases"/>
    <property type="match status" value="2"/>
</dbReference>
<gene>
    <name evidence="3" type="ORF">ERS852574_01970</name>
</gene>
<dbReference type="Proteomes" id="UP000095727">
    <property type="component" value="Unassembled WGS sequence"/>
</dbReference>
<dbReference type="Gene3D" id="3.30.870.10">
    <property type="entry name" value="Endonuclease Chain A"/>
    <property type="match status" value="1"/>
</dbReference>
<dbReference type="SMART" id="SM00490">
    <property type="entry name" value="HELICc"/>
    <property type="match status" value="1"/>
</dbReference>
<dbReference type="InterPro" id="IPR021835">
    <property type="entry name" value="DUF3427"/>
</dbReference>
<dbReference type="InterPro" id="IPR058403">
    <property type="entry name" value="DUF8090"/>
</dbReference>
<dbReference type="PANTHER" id="PTHR47396:SF1">
    <property type="entry name" value="ATP-DEPENDENT HELICASE IRC3-RELATED"/>
    <property type="match status" value="1"/>
</dbReference>
<dbReference type="InterPro" id="IPR027417">
    <property type="entry name" value="P-loop_NTPase"/>
</dbReference>
<dbReference type="SMART" id="SM00487">
    <property type="entry name" value="DEXDc"/>
    <property type="match status" value="1"/>
</dbReference>
<dbReference type="InterPro" id="IPR050742">
    <property type="entry name" value="Helicase_Restrict-Modif_Enz"/>
</dbReference>
<evidence type="ECO:0000313" key="4">
    <source>
        <dbReference type="Proteomes" id="UP000095727"/>
    </source>
</evidence>
<protein>
    <submittedName>
        <fullName evidence="3">Type I restriction enzyme EcoKI subunit R</fullName>
    </submittedName>
</protein>
<evidence type="ECO:0000313" key="3">
    <source>
        <dbReference type="EMBL" id="CUM98555.1"/>
    </source>
</evidence>